<evidence type="ECO:0000256" key="1">
    <source>
        <dbReference type="ARBA" id="ARBA00008875"/>
    </source>
</evidence>
<dbReference type="Gene3D" id="3.20.20.80">
    <property type="entry name" value="Glycosidases"/>
    <property type="match status" value="1"/>
</dbReference>
<comment type="caution">
    <text evidence="9">The sequence shown here is derived from an EMBL/GenBank/DDBJ whole genome shotgun (WGS) entry which is preliminary data.</text>
</comment>
<dbReference type="GO" id="GO:0043565">
    <property type="term" value="F:sequence-specific DNA binding"/>
    <property type="evidence" value="ECO:0007669"/>
    <property type="project" value="InterPro"/>
</dbReference>
<dbReference type="GO" id="GO:0003700">
    <property type="term" value="F:DNA-binding transcription factor activity"/>
    <property type="evidence" value="ECO:0007669"/>
    <property type="project" value="InterPro"/>
</dbReference>
<dbReference type="InterPro" id="IPR000514">
    <property type="entry name" value="Glyco_hydro_39"/>
</dbReference>
<keyword evidence="5" id="KW-0804">Transcription</keyword>
<keyword evidence="4" id="KW-0238">DNA-binding</keyword>
<proteinExistence type="inferred from homology"/>
<gene>
    <name evidence="10" type="ORF">C7957_11537</name>
    <name evidence="9" type="ORF">C8C76_10667</name>
</gene>
<evidence type="ECO:0000256" key="4">
    <source>
        <dbReference type="ARBA" id="ARBA00023125"/>
    </source>
</evidence>
<dbReference type="Pfam" id="PF12833">
    <property type="entry name" value="HTH_18"/>
    <property type="match status" value="1"/>
</dbReference>
<dbReference type="InterPro" id="IPR049166">
    <property type="entry name" value="GH39_cat"/>
</dbReference>
<evidence type="ECO:0000256" key="3">
    <source>
        <dbReference type="ARBA" id="ARBA00023015"/>
    </source>
</evidence>
<dbReference type="PRINTS" id="PR00745">
    <property type="entry name" value="GLHYDRLASE39"/>
</dbReference>
<evidence type="ECO:0000256" key="6">
    <source>
        <dbReference type="ARBA" id="ARBA00023295"/>
    </source>
</evidence>
<dbReference type="InterPro" id="IPR009057">
    <property type="entry name" value="Homeodomain-like_sf"/>
</dbReference>
<dbReference type="SUPFAM" id="SSF51182">
    <property type="entry name" value="RmlC-like cupins"/>
    <property type="match status" value="1"/>
</dbReference>
<dbReference type="GO" id="GO:0005975">
    <property type="term" value="P:carbohydrate metabolic process"/>
    <property type="evidence" value="ECO:0007669"/>
    <property type="project" value="InterPro"/>
</dbReference>
<dbReference type="PANTHER" id="PTHR43280">
    <property type="entry name" value="ARAC-FAMILY TRANSCRIPTIONAL REGULATOR"/>
    <property type="match status" value="1"/>
</dbReference>
<dbReference type="SUPFAM" id="SSF51011">
    <property type="entry name" value="Glycosyl hydrolase domain"/>
    <property type="match status" value="1"/>
</dbReference>
<dbReference type="EMBL" id="SNXX01000015">
    <property type="protein sequence ID" value="TDP92273.1"/>
    <property type="molecule type" value="Genomic_DNA"/>
</dbReference>
<dbReference type="InterPro" id="IPR017853">
    <property type="entry name" value="GH"/>
</dbReference>
<dbReference type="EMBL" id="QAXS01000006">
    <property type="protein sequence ID" value="PTW00911.1"/>
    <property type="molecule type" value="Genomic_DNA"/>
</dbReference>
<dbReference type="AlphaFoldDB" id="A0A2T5RN11"/>
<dbReference type="PROSITE" id="PS01124">
    <property type="entry name" value="HTH_ARAC_FAMILY_2"/>
    <property type="match status" value="1"/>
</dbReference>
<dbReference type="Pfam" id="PF01229">
    <property type="entry name" value="Glyco_hydro_39"/>
    <property type="match status" value="1"/>
</dbReference>
<dbReference type="InterPro" id="IPR018062">
    <property type="entry name" value="HTH_AraC-typ_CS"/>
</dbReference>
<dbReference type="Proteomes" id="UP000295176">
    <property type="component" value="Unassembled WGS sequence"/>
</dbReference>
<comment type="similarity">
    <text evidence="1">Belongs to the glycosyl hydrolase 39 family.</text>
</comment>
<dbReference type="GO" id="GO:0004553">
    <property type="term" value="F:hydrolase activity, hydrolyzing O-glycosyl compounds"/>
    <property type="evidence" value="ECO:0007669"/>
    <property type="project" value="InterPro"/>
</dbReference>
<dbReference type="InterPro" id="IPR011051">
    <property type="entry name" value="RmlC_Cupin_sf"/>
</dbReference>
<evidence type="ECO:0000313" key="12">
    <source>
        <dbReference type="Proteomes" id="UP000295176"/>
    </source>
</evidence>
<keyword evidence="6" id="KW-0326">Glycosidase</keyword>
<dbReference type="Proteomes" id="UP000244089">
    <property type="component" value="Unassembled WGS sequence"/>
</dbReference>
<feature type="domain" description="HTH araC/xylS-type" evidence="8">
    <location>
        <begin position="179"/>
        <end position="277"/>
    </location>
</feature>
<dbReference type="PANTHER" id="PTHR43280:SF2">
    <property type="entry name" value="HTH-TYPE TRANSCRIPTIONAL REGULATOR EXSA"/>
    <property type="match status" value="1"/>
</dbReference>
<dbReference type="InterPro" id="IPR018060">
    <property type="entry name" value="HTH_AraC"/>
</dbReference>
<sequence length="833" mass="98500">MICETVNFSYGLPLNISCNSLSSDFVFNRSFKIIWVLKGELNLKVKNNFAEQKTEQKNEINLNKGDLYLINSYTPFQLINNASIQAENRFLVFDFKNQFLKEHDENFSAKIYQLNNGNLDQLKYLLARLSFNYLNEDYQLAEEIEVNLNQLLNFLNNYFCINNQRQDDFYQQQREDIIIKVIDKLEADYMNNLRLKDIAEELHYNSSYISEKFKKKTAINFKSYLDRLRLEKIVYELLYSNKNINQIALESGFKNIKSFYRVFNDHFNLSPVELKDNYPQLKDQHLQEEFAELNQINEFLNDFTISYLQQNKRKSNLLKKEIDLTRNKRAAELNPVWQKLINAGTAQSILDSNLRQQIKELQQEINFEYLRFEGIFNDDLEVCKGDSLDNIHYNWKLVDNIMDFVLENDLKPFITLSFMPELLASDKDKTIFYYQANFSPPKKIEAWLDLINAFIVHLINRYGIEEVKSWYFQVWTEFPARGFHWAGTETEYFEFYTKTAEKIKGISQSLKVGPASETFFEENFLSQKFMEYAEQNDTAVDFYNINLYHNSVPMIEEELDLSQFYKESTLENIKFKFKEKDYSIKIAKRIRKLLARYFPEAELIATRWNVSWNAKELVHDTAFMADFIIDNALKLQQSLDGLGYLNLSDLISEWPINEAPFFGGRGLMNTEGIKKSGYYAYIILTELGDEIIEQGDNYIITARGNDLQILIYNYAYLSRSYQNADYSIIDKYNRYQVFENKEKLDFSLKLTGLEGSYKLSQYKLNRDSGSAFDQWLKMGGPSDLNNHEIKYLKNKSFPDLRIEYLNLTGEYKLRGEIESHGIEFYLLRKQFQL</sequence>
<dbReference type="Gene3D" id="2.60.40.1500">
    <property type="entry name" value="Glycosyl hydrolase domain, family 39"/>
    <property type="match status" value="1"/>
</dbReference>
<evidence type="ECO:0000313" key="11">
    <source>
        <dbReference type="Proteomes" id="UP000244089"/>
    </source>
</evidence>
<evidence type="ECO:0000256" key="2">
    <source>
        <dbReference type="ARBA" id="ARBA00022801"/>
    </source>
</evidence>
<keyword evidence="3" id="KW-0805">Transcription regulation</keyword>
<dbReference type="SUPFAM" id="SSF46689">
    <property type="entry name" value="Homeodomain-like"/>
    <property type="match status" value="2"/>
</dbReference>
<name>A0A2T5RN11_9FIRM</name>
<evidence type="ECO:0000313" key="9">
    <source>
        <dbReference type="EMBL" id="PTW00911.1"/>
    </source>
</evidence>
<dbReference type="Gene3D" id="1.10.10.60">
    <property type="entry name" value="Homeodomain-like"/>
    <property type="match status" value="2"/>
</dbReference>
<accession>A0A2T5RN11</accession>
<dbReference type="RefSeq" id="WP_108138866.1">
    <property type="nucleotide sequence ID" value="NZ_QAXS01000006.1"/>
</dbReference>
<keyword evidence="2" id="KW-0378">Hydrolase</keyword>
<evidence type="ECO:0000256" key="5">
    <source>
        <dbReference type="ARBA" id="ARBA00023163"/>
    </source>
</evidence>
<dbReference type="SUPFAM" id="SSF51445">
    <property type="entry name" value="(Trans)glycosidases"/>
    <property type="match status" value="1"/>
</dbReference>
<reference evidence="9 11" key="1">
    <citation type="submission" date="2018-04" db="EMBL/GenBank/DDBJ databases">
        <title>Subsurface microbial communities from deep shales in Ohio and West Virginia, USA.</title>
        <authorList>
            <person name="Wrighton K."/>
        </authorList>
    </citation>
    <scope>NUCLEOTIDE SEQUENCE [LARGE SCALE GENOMIC DNA]</scope>
    <source>
        <strain evidence="10 12">MSL 7</strain>
        <strain evidence="9 11">WC1</strain>
    </source>
</reference>
<evidence type="ECO:0000259" key="8">
    <source>
        <dbReference type="PROSITE" id="PS01124"/>
    </source>
</evidence>
<dbReference type="SMART" id="SM00342">
    <property type="entry name" value="HTH_ARAC"/>
    <property type="match status" value="1"/>
</dbReference>
<evidence type="ECO:0000313" key="10">
    <source>
        <dbReference type="EMBL" id="TDP92273.1"/>
    </source>
</evidence>
<dbReference type="OrthoDB" id="9776971at2"/>
<feature type="active site" description="Proton donor" evidence="7">
    <location>
        <position position="477"/>
    </location>
</feature>
<dbReference type="PROSITE" id="PS00041">
    <property type="entry name" value="HTH_ARAC_FAMILY_1"/>
    <property type="match status" value="1"/>
</dbReference>
<protein>
    <submittedName>
        <fullName evidence="9">Beta-xylosidase</fullName>
    </submittedName>
</protein>
<organism evidence="9 11">
    <name type="scientific">Halanaerobium saccharolyticum</name>
    <dbReference type="NCBI Taxonomy" id="43595"/>
    <lineage>
        <taxon>Bacteria</taxon>
        <taxon>Bacillati</taxon>
        <taxon>Bacillota</taxon>
        <taxon>Clostridia</taxon>
        <taxon>Halanaerobiales</taxon>
        <taxon>Halanaerobiaceae</taxon>
        <taxon>Halanaerobium</taxon>
    </lineage>
</organism>
<evidence type="ECO:0000256" key="7">
    <source>
        <dbReference type="PIRSR" id="PIRSR600514-1"/>
    </source>
</evidence>